<protein>
    <submittedName>
        <fullName evidence="2">Uncharacterized protein</fullName>
    </submittedName>
</protein>
<gene>
    <name evidence="2" type="ORF">Ctaglu_24560</name>
</gene>
<dbReference type="EMBL" id="BHYK01000012">
    <property type="protein sequence ID" value="GCD10833.1"/>
    <property type="molecule type" value="Genomic_DNA"/>
</dbReference>
<proteinExistence type="predicted"/>
<keyword evidence="1" id="KW-1133">Transmembrane helix</keyword>
<feature type="transmembrane region" description="Helical" evidence="1">
    <location>
        <begin position="29"/>
        <end position="49"/>
    </location>
</feature>
<keyword evidence="1" id="KW-0472">Membrane</keyword>
<evidence type="ECO:0000313" key="2">
    <source>
        <dbReference type="EMBL" id="GCD10833.1"/>
    </source>
</evidence>
<accession>A0A401UMR9</accession>
<keyword evidence="1" id="KW-0812">Transmembrane</keyword>
<evidence type="ECO:0000256" key="1">
    <source>
        <dbReference type="SAM" id="Phobius"/>
    </source>
</evidence>
<keyword evidence="3" id="KW-1185">Reference proteome</keyword>
<dbReference type="Proteomes" id="UP000287872">
    <property type="component" value="Unassembled WGS sequence"/>
</dbReference>
<reference evidence="2 3" key="1">
    <citation type="submission" date="2018-11" db="EMBL/GenBank/DDBJ databases">
        <title>Genome sequencing and assembly of Clostridium tagluense strain A121.</title>
        <authorList>
            <person name="Murakami T."/>
            <person name="Segawa T."/>
            <person name="Shcherbakova V.A."/>
            <person name="Mori H."/>
            <person name="Yoshimura Y."/>
        </authorList>
    </citation>
    <scope>NUCLEOTIDE SEQUENCE [LARGE SCALE GENOMIC DNA]</scope>
    <source>
        <strain evidence="2 3">A121</strain>
    </source>
</reference>
<dbReference type="AlphaFoldDB" id="A0A401UMR9"/>
<name>A0A401UMR9_9CLOT</name>
<dbReference type="RefSeq" id="WP_185732694.1">
    <property type="nucleotide sequence ID" value="NZ_BHYK01000012.1"/>
</dbReference>
<evidence type="ECO:0000313" key="3">
    <source>
        <dbReference type="Proteomes" id="UP000287872"/>
    </source>
</evidence>
<sequence>MKKLFKSLIVVMLMGSATSTIDRFTGMHLYDVYMGGVVMYISYVALMRFNDKKVQAK</sequence>
<comment type="caution">
    <text evidence="2">The sequence shown here is derived from an EMBL/GenBank/DDBJ whole genome shotgun (WGS) entry which is preliminary data.</text>
</comment>
<organism evidence="2 3">
    <name type="scientific">Clostridium tagluense</name>
    <dbReference type="NCBI Taxonomy" id="360422"/>
    <lineage>
        <taxon>Bacteria</taxon>
        <taxon>Bacillati</taxon>
        <taxon>Bacillota</taxon>
        <taxon>Clostridia</taxon>
        <taxon>Eubacteriales</taxon>
        <taxon>Clostridiaceae</taxon>
        <taxon>Clostridium</taxon>
    </lineage>
</organism>